<sequence>MEAHIAPMQPTQVSKITSSYEICSGPHDTQYCMENPKHAFVKYASSRTDEAREFVCTKGDDGDMMFIKIVKKNDDSGMKEPKEDRRRGVEYAMSKILRFYKECLELRPEYVTGMDDEGEVT</sequence>
<protein>
    <submittedName>
        <fullName evidence="1">MAK10-like protein</fullName>
    </submittedName>
</protein>
<name>A0A6L2M2T0_TANCI</name>
<accession>A0A6L2M2T0</accession>
<organism evidence="1">
    <name type="scientific">Tanacetum cinerariifolium</name>
    <name type="common">Dalmatian daisy</name>
    <name type="synonym">Chrysanthemum cinerariifolium</name>
    <dbReference type="NCBI Taxonomy" id="118510"/>
    <lineage>
        <taxon>Eukaryota</taxon>
        <taxon>Viridiplantae</taxon>
        <taxon>Streptophyta</taxon>
        <taxon>Embryophyta</taxon>
        <taxon>Tracheophyta</taxon>
        <taxon>Spermatophyta</taxon>
        <taxon>Magnoliopsida</taxon>
        <taxon>eudicotyledons</taxon>
        <taxon>Gunneridae</taxon>
        <taxon>Pentapetalae</taxon>
        <taxon>asterids</taxon>
        <taxon>campanulids</taxon>
        <taxon>Asterales</taxon>
        <taxon>Asteraceae</taxon>
        <taxon>Asteroideae</taxon>
        <taxon>Anthemideae</taxon>
        <taxon>Anthemidinae</taxon>
        <taxon>Tanacetum</taxon>
    </lineage>
</organism>
<dbReference type="EMBL" id="BKCJ010005574">
    <property type="protein sequence ID" value="GEU67487.1"/>
    <property type="molecule type" value="Genomic_DNA"/>
</dbReference>
<gene>
    <name evidence="1" type="ORF">Tci_039465</name>
</gene>
<evidence type="ECO:0000313" key="1">
    <source>
        <dbReference type="EMBL" id="GEU67487.1"/>
    </source>
</evidence>
<reference evidence="1" key="1">
    <citation type="journal article" date="2019" name="Sci. Rep.">
        <title>Draft genome of Tanacetum cinerariifolium, the natural source of mosquito coil.</title>
        <authorList>
            <person name="Yamashiro T."/>
            <person name="Shiraishi A."/>
            <person name="Satake H."/>
            <person name="Nakayama K."/>
        </authorList>
    </citation>
    <scope>NUCLEOTIDE SEQUENCE</scope>
</reference>
<comment type="caution">
    <text evidence="1">The sequence shown here is derived from an EMBL/GenBank/DDBJ whole genome shotgun (WGS) entry which is preliminary data.</text>
</comment>
<dbReference type="AlphaFoldDB" id="A0A6L2M2T0"/>
<proteinExistence type="predicted"/>